<dbReference type="EMBL" id="CAADRA010005159">
    <property type="protein sequence ID" value="VFT86259.1"/>
    <property type="molecule type" value="Genomic_DNA"/>
</dbReference>
<dbReference type="OrthoDB" id="42532at2759"/>
<protein>
    <submittedName>
        <fullName evidence="2">Aste57867_9378 protein</fullName>
    </submittedName>
</protein>
<evidence type="ECO:0000313" key="1">
    <source>
        <dbReference type="EMBL" id="KAF0700099.1"/>
    </source>
</evidence>
<gene>
    <name evidence="2" type="primary">Aste57867_9378</name>
    <name evidence="1" type="ORF">As57867_009342</name>
    <name evidence="2" type="ORF">ASTE57867_9378</name>
</gene>
<organism evidence="2 3">
    <name type="scientific">Aphanomyces stellatus</name>
    <dbReference type="NCBI Taxonomy" id="120398"/>
    <lineage>
        <taxon>Eukaryota</taxon>
        <taxon>Sar</taxon>
        <taxon>Stramenopiles</taxon>
        <taxon>Oomycota</taxon>
        <taxon>Saprolegniomycetes</taxon>
        <taxon>Saprolegniales</taxon>
        <taxon>Verrucalvaceae</taxon>
        <taxon>Aphanomyces</taxon>
    </lineage>
</organism>
<dbReference type="AlphaFoldDB" id="A0A485KN23"/>
<proteinExistence type="predicted"/>
<dbReference type="EMBL" id="VJMH01005138">
    <property type="protein sequence ID" value="KAF0700099.1"/>
    <property type="molecule type" value="Genomic_DNA"/>
</dbReference>
<evidence type="ECO:0000313" key="2">
    <source>
        <dbReference type="EMBL" id="VFT86259.1"/>
    </source>
</evidence>
<sequence>MTNPCYFNKCKNAAMAGSTKCDFHRKKGICKMQPCRNQVYQEGLCIRHGARNRPCRIEGCAHNLRVRGLCSYHATVFIDVPTIVRRDEAATKRQAQRAEVIPKYVDVPLPQPMQMPLLEVVLDSLESLDSFFDDLILFGQTIHAA</sequence>
<keyword evidence="3" id="KW-1185">Reference proteome</keyword>
<name>A0A485KN23_9STRA</name>
<reference evidence="2 3" key="1">
    <citation type="submission" date="2019-03" db="EMBL/GenBank/DDBJ databases">
        <authorList>
            <person name="Gaulin E."/>
            <person name="Dumas B."/>
        </authorList>
    </citation>
    <scope>NUCLEOTIDE SEQUENCE [LARGE SCALE GENOMIC DNA]</scope>
    <source>
        <strain evidence="2">CBS 568.67</strain>
    </source>
</reference>
<accession>A0A485KN23</accession>
<evidence type="ECO:0000313" key="3">
    <source>
        <dbReference type="Proteomes" id="UP000332933"/>
    </source>
</evidence>
<reference evidence="1" key="2">
    <citation type="submission" date="2019-06" db="EMBL/GenBank/DDBJ databases">
        <title>Genomics analysis of Aphanomyces spp. identifies a new class of oomycete effector associated with host adaptation.</title>
        <authorList>
            <person name="Gaulin E."/>
        </authorList>
    </citation>
    <scope>NUCLEOTIDE SEQUENCE</scope>
    <source>
        <strain evidence="1">CBS 578.67</strain>
    </source>
</reference>
<dbReference type="Proteomes" id="UP000332933">
    <property type="component" value="Unassembled WGS sequence"/>
</dbReference>